<keyword evidence="1" id="KW-1133">Transmembrane helix</keyword>
<feature type="transmembrane region" description="Helical" evidence="1">
    <location>
        <begin position="132"/>
        <end position="156"/>
    </location>
</feature>
<feature type="transmembrane region" description="Helical" evidence="1">
    <location>
        <begin position="360"/>
        <end position="379"/>
    </location>
</feature>
<feature type="transmembrane region" description="Helical" evidence="1">
    <location>
        <begin position="77"/>
        <end position="96"/>
    </location>
</feature>
<feature type="transmembrane region" description="Helical" evidence="1">
    <location>
        <begin position="427"/>
        <end position="449"/>
    </location>
</feature>
<feature type="transmembrane region" description="Helical" evidence="1">
    <location>
        <begin position="12"/>
        <end position="34"/>
    </location>
</feature>
<sequence>MSARSAYVCQIQVCNIALVILGLAAIGLAGSQFSSVRLDNYRNIDLRLLNCIHALTGVIGFYSVVHNHSGAVAKTHYCISAAIGCVTAIFYGFATYRVSSGALNEFILNIGPAAVSILAGREVKKLFTGDGFLATLIALVSIFLLDKLVTSALPMYPMELVGIRHREPIMHDWSKILVSIAVMKLFLGTGALGLAAFVEYEHEKEAYADKHIKIALEHIAALLAVVSSLIDILASRKRRIGQLNLMVKIKDLNNDLKRFYLGKDLNDPFFSSSYAFGYTIVVAHGVLIGCFGILYFLCALSSVVVGTCLQQLDFVTMNARIDEGTVIQSRFLSILHLLWGAALLALCILGLLDVRWRGEFLGGDLLWIAILFASTGILSSHNYRAQVVTRLVMNIVCVSIAVEKMCASINLIYQYSSYEIFVRGESITVICAMGTLFYAVVITGCYVVFELGKWRYNEIPIDVPFFRIGNGPLALAAFIVQLFCLRQPWLLSVSVVLQIILASLALFTISPAITNVYLLQGRLYYAGLALTPLQITLYDTALILSSGATLACAIMMLTGTAAIQQMEEQTVYWSADENPFYYHTSKRFYGQPYQVESGAIELNKRNFVLHNGVYKPVRSRIC</sequence>
<evidence type="ECO:0000313" key="2">
    <source>
        <dbReference type="EMBL" id="VDM63686.1"/>
    </source>
</evidence>
<feature type="transmembrane region" description="Helical" evidence="1">
    <location>
        <begin position="541"/>
        <end position="563"/>
    </location>
</feature>
<feature type="transmembrane region" description="Helical" evidence="1">
    <location>
        <begin position="176"/>
        <end position="198"/>
    </location>
</feature>
<keyword evidence="3" id="KW-1185">Reference proteome</keyword>
<evidence type="ECO:0000256" key="1">
    <source>
        <dbReference type="SAM" id="Phobius"/>
    </source>
</evidence>
<protein>
    <submittedName>
        <fullName evidence="4">Phosphate transporter</fullName>
    </submittedName>
</protein>
<dbReference type="WBParaSite" id="ACOC_0001210001-mRNA-1">
    <property type="protein sequence ID" value="ACOC_0001210001-mRNA-1"/>
    <property type="gene ID" value="ACOC_0001210001"/>
</dbReference>
<reference evidence="2 3" key="2">
    <citation type="submission" date="2018-11" db="EMBL/GenBank/DDBJ databases">
        <authorList>
            <consortium name="Pathogen Informatics"/>
        </authorList>
    </citation>
    <scope>NUCLEOTIDE SEQUENCE [LARGE SCALE GENOMIC DNA]</scope>
    <source>
        <strain evidence="2 3">Costa Rica</strain>
    </source>
</reference>
<dbReference type="EMBL" id="UYYA01004895">
    <property type="protein sequence ID" value="VDM63686.1"/>
    <property type="molecule type" value="Genomic_DNA"/>
</dbReference>
<feature type="transmembrane region" description="Helical" evidence="1">
    <location>
        <begin position="391"/>
        <end position="415"/>
    </location>
</feature>
<keyword evidence="1" id="KW-0812">Transmembrane</keyword>
<evidence type="ECO:0000313" key="4">
    <source>
        <dbReference type="WBParaSite" id="ACOC_0001210001-mRNA-1"/>
    </source>
</evidence>
<reference evidence="4" key="1">
    <citation type="submission" date="2016-04" db="UniProtKB">
        <authorList>
            <consortium name="WormBaseParasite"/>
        </authorList>
    </citation>
    <scope>IDENTIFICATION</scope>
</reference>
<feature type="transmembrane region" description="Helical" evidence="1">
    <location>
        <begin position="461"/>
        <end position="483"/>
    </location>
</feature>
<feature type="transmembrane region" description="Helical" evidence="1">
    <location>
        <begin position="46"/>
        <end position="65"/>
    </location>
</feature>
<proteinExistence type="predicted"/>
<organism evidence="4">
    <name type="scientific">Angiostrongylus costaricensis</name>
    <name type="common">Nematode worm</name>
    <dbReference type="NCBI Taxonomy" id="334426"/>
    <lineage>
        <taxon>Eukaryota</taxon>
        <taxon>Metazoa</taxon>
        <taxon>Ecdysozoa</taxon>
        <taxon>Nematoda</taxon>
        <taxon>Chromadorea</taxon>
        <taxon>Rhabditida</taxon>
        <taxon>Rhabditina</taxon>
        <taxon>Rhabditomorpha</taxon>
        <taxon>Strongyloidea</taxon>
        <taxon>Metastrongylidae</taxon>
        <taxon>Angiostrongylus</taxon>
    </lineage>
</organism>
<name>A0A158PM27_ANGCS</name>
<dbReference type="OrthoDB" id="5806414at2759"/>
<feature type="transmembrane region" description="Helical" evidence="1">
    <location>
        <begin position="330"/>
        <end position="354"/>
    </location>
</feature>
<evidence type="ECO:0000313" key="3">
    <source>
        <dbReference type="Proteomes" id="UP000267027"/>
    </source>
</evidence>
<feature type="transmembrane region" description="Helical" evidence="1">
    <location>
        <begin position="489"/>
        <end position="509"/>
    </location>
</feature>
<dbReference type="Proteomes" id="UP000267027">
    <property type="component" value="Unassembled WGS sequence"/>
</dbReference>
<accession>A0A158PM27</accession>
<feature type="transmembrane region" description="Helical" evidence="1">
    <location>
        <begin position="276"/>
        <end position="309"/>
    </location>
</feature>
<dbReference type="AlphaFoldDB" id="A0A158PM27"/>
<keyword evidence="1" id="KW-0472">Membrane</keyword>
<dbReference type="OMA" id="ELGKWRY"/>
<dbReference type="STRING" id="334426.A0A158PM27"/>
<gene>
    <name evidence="2" type="ORF">ACOC_LOCUS12101</name>
</gene>